<protein>
    <recommendedName>
        <fullName evidence="2">Recombination endonuclease VII</fullName>
    </recommendedName>
</protein>
<feature type="non-terminal residue" evidence="1">
    <location>
        <position position="1"/>
    </location>
</feature>
<accession>A0A0F9FKK3</accession>
<name>A0A0F9FKK3_9ZZZZ</name>
<dbReference type="AlphaFoldDB" id="A0A0F9FKK3"/>
<comment type="caution">
    <text evidence="1">The sequence shown here is derived from an EMBL/GenBank/DDBJ whole genome shotgun (WGS) entry which is preliminary data.</text>
</comment>
<organism evidence="1">
    <name type="scientific">marine sediment metagenome</name>
    <dbReference type="NCBI Taxonomy" id="412755"/>
    <lineage>
        <taxon>unclassified sequences</taxon>
        <taxon>metagenomes</taxon>
        <taxon>ecological metagenomes</taxon>
    </lineage>
</organism>
<evidence type="ECO:0008006" key="2">
    <source>
        <dbReference type="Google" id="ProtNLM"/>
    </source>
</evidence>
<gene>
    <name evidence="1" type="ORF">LCGC14_2231970</name>
</gene>
<dbReference type="SUPFAM" id="SSF54060">
    <property type="entry name" value="His-Me finger endonucleases"/>
    <property type="match status" value="1"/>
</dbReference>
<reference evidence="1" key="1">
    <citation type="journal article" date="2015" name="Nature">
        <title>Complex archaea that bridge the gap between prokaryotes and eukaryotes.</title>
        <authorList>
            <person name="Spang A."/>
            <person name="Saw J.H."/>
            <person name="Jorgensen S.L."/>
            <person name="Zaremba-Niedzwiedzka K."/>
            <person name="Martijn J."/>
            <person name="Lind A.E."/>
            <person name="van Eijk R."/>
            <person name="Schleper C."/>
            <person name="Guy L."/>
            <person name="Ettema T.J."/>
        </authorList>
    </citation>
    <scope>NUCLEOTIDE SEQUENCE</scope>
</reference>
<proteinExistence type="predicted"/>
<dbReference type="Pfam" id="PF02945">
    <property type="entry name" value="Endonuclease_7"/>
    <property type="match status" value="1"/>
</dbReference>
<dbReference type="InterPro" id="IPR038563">
    <property type="entry name" value="Endonuclease_7_sf"/>
</dbReference>
<dbReference type="Gene3D" id="3.40.1800.10">
    <property type="entry name" value="His-Me finger endonucleases"/>
    <property type="match status" value="1"/>
</dbReference>
<dbReference type="InterPro" id="IPR004211">
    <property type="entry name" value="Endonuclease_7"/>
</dbReference>
<evidence type="ECO:0000313" key="1">
    <source>
        <dbReference type="EMBL" id="KKL57780.1"/>
    </source>
</evidence>
<dbReference type="InterPro" id="IPR044925">
    <property type="entry name" value="His-Me_finger_sf"/>
</dbReference>
<sequence length="116" mass="13276">HNTKCKVCVLERGRRLNRPPLTKEERKKRALRYKYGITIEKYTEMLLEQKGVCAICGLPETRVSNNGNIKVLSVDHCHETGKVRGLLCQRCNSGIGFLNDDIENLKCAILYLNKED</sequence>
<dbReference type="EMBL" id="LAZR01030048">
    <property type="protein sequence ID" value="KKL57780.1"/>
    <property type="molecule type" value="Genomic_DNA"/>
</dbReference>